<name>A0A1I9SAG5_9CAUD</name>
<dbReference type="EMBL" id="KX774321">
    <property type="protein sequence ID" value="AOZ63771.1"/>
    <property type="molecule type" value="Genomic_DNA"/>
</dbReference>
<accession>A0A1I9SAG5</accession>
<organism evidence="1 2">
    <name type="scientific">Rhodococcus phage Weasels2</name>
    <dbReference type="NCBI Taxonomy" id="1897437"/>
    <lineage>
        <taxon>Viruses</taxon>
        <taxon>Duplodnaviria</taxon>
        <taxon>Heunggongvirae</taxon>
        <taxon>Uroviricota</taxon>
        <taxon>Caudoviricetes</taxon>
        <taxon>Weaselvirus</taxon>
        <taxon>Weaselvirus weasel</taxon>
    </lineage>
</organism>
<gene>
    <name evidence="1" type="ORF">SEA_WEASELS2_193</name>
</gene>
<sequence>MNCTKCEDTGWFAYDHNHSTVCDECCTHDQGWWILTESHRYPGMHCCKNGCGYIKELPDKPALTKYTGPRYQ</sequence>
<dbReference type="Proteomes" id="UP000224902">
    <property type="component" value="Segment"/>
</dbReference>
<evidence type="ECO:0000313" key="1">
    <source>
        <dbReference type="EMBL" id="AOZ63771.1"/>
    </source>
</evidence>
<keyword evidence="2" id="KW-1185">Reference proteome</keyword>
<protein>
    <submittedName>
        <fullName evidence="1">Uncharacterized protein</fullName>
    </submittedName>
</protein>
<evidence type="ECO:0000313" key="2">
    <source>
        <dbReference type="Proteomes" id="UP000224902"/>
    </source>
</evidence>
<reference evidence="2" key="1">
    <citation type="submission" date="2016-08" db="EMBL/GenBank/DDBJ databases">
        <authorList>
            <person name="Seilhamer J.J."/>
        </authorList>
    </citation>
    <scope>NUCLEOTIDE SEQUENCE [LARGE SCALE GENOMIC DNA]</scope>
</reference>
<proteinExistence type="predicted"/>